<protein>
    <submittedName>
        <fullName evidence="1">SFRICE_034119</fullName>
    </submittedName>
</protein>
<reference evidence="1" key="1">
    <citation type="submission" date="2016-07" db="EMBL/GenBank/DDBJ databases">
        <authorList>
            <person name="Bretaudeau A."/>
        </authorList>
    </citation>
    <scope>NUCLEOTIDE SEQUENCE</scope>
    <source>
        <strain evidence="1">Rice</strain>
        <tissue evidence="1">Whole body</tissue>
    </source>
</reference>
<dbReference type="AlphaFoldDB" id="A0A2H1VAF4"/>
<organism evidence="1">
    <name type="scientific">Spodoptera frugiperda</name>
    <name type="common">Fall armyworm</name>
    <dbReference type="NCBI Taxonomy" id="7108"/>
    <lineage>
        <taxon>Eukaryota</taxon>
        <taxon>Metazoa</taxon>
        <taxon>Ecdysozoa</taxon>
        <taxon>Arthropoda</taxon>
        <taxon>Hexapoda</taxon>
        <taxon>Insecta</taxon>
        <taxon>Pterygota</taxon>
        <taxon>Neoptera</taxon>
        <taxon>Endopterygota</taxon>
        <taxon>Lepidoptera</taxon>
        <taxon>Glossata</taxon>
        <taxon>Ditrysia</taxon>
        <taxon>Noctuoidea</taxon>
        <taxon>Noctuidae</taxon>
        <taxon>Amphipyrinae</taxon>
        <taxon>Spodoptera</taxon>
    </lineage>
</organism>
<proteinExistence type="predicted"/>
<gene>
    <name evidence="1" type="ORF">SFRICE_034119</name>
</gene>
<accession>A0A2H1VAF4</accession>
<name>A0A2H1VAF4_SPOFR</name>
<dbReference type="EMBL" id="ODYU01001246">
    <property type="protein sequence ID" value="SOQ37194.1"/>
    <property type="molecule type" value="Genomic_DNA"/>
</dbReference>
<evidence type="ECO:0000313" key="1">
    <source>
        <dbReference type="EMBL" id="SOQ37194.1"/>
    </source>
</evidence>
<sequence>MHLLLWCSRITDLGFDDYFVAMHAMLCLVGRVVTSVTAGQGVLGSIPDRTKKLLGLFRFLEKNLINSMESGIVPTAVPAVMCTCAYPFGDKRRDVALKDNRAVLITFDEPAMPKSPVKIECFYIIKASYASFAFRMTSSVRIACRHGR</sequence>